<evidence type="ECO:0000256" key="2">
    <source>
        <dbReference type="ARBA" id="ARBA00012727"/>
    </source>
</evidence>
<dbReference type="CDD" id="cd07906">
    <property type="entry name" value="Adenylation_DNA_ligase_LigD_LigC"/>
    <property type="match status" value="1"/>
</dbReference>
<evidence type="ECO:0000256" key="17">
    <source>
        <dbReference type="ARBA" id="ARBA00023211"/>
    </source>
</evidence>
<dbReference type="Proteomes" id="UP000435036">
    <property type="component" value="Unassembled WGS sequence"/>
</dbReference>
<dbReference type="NCBIfam" id="TIGR02776">
    <property type="entry name" value="NHEJ_ligase_prk"/>
    <property type="match status" value="1"/>
</dbReference>
<dbReference type="InterPro" id="IPR016059">
    <property type="entry name" value="DNA_ligase_ATP-dep_CS"/>
</dbReference>
<dbReference type="InterPro" id="IPR012309">
    <property type="entry name" value="DNA_ligase_ATP-dep_C"/>
</dbReference>
<keyword evidence="4" id="KW-0808">Transferase</keyword>
<dbReference type="InterPro" id="IPR014146">
    <property type="entry name" value="LigD_ligase_dom"/>
</dbReference>
<evidence type="ECO:0000256" key="21">
    <source>
        <dbReference type="SAM" id="MobiDB-lite"/>
    </source>
</evidence>
<dbReference type="GO" id="GO:0046872">
    <property type="term" value="F:metal ion binding"/>
    <property type="evidence" value="ECO:0007669"/>
    <property type="project" value="UniProtKB-KW"/>
</dbReference>
<dbReference type="SUPFAM" id="SSF56091">
    <property type="entry name" value="DNA ligase/mRNA capping enzyme, catalytic domain"/>
    <property type="match status" value="1"/>
</dbReference>
<evidence type="ECO:0000259" key="22">
    <source>
        <dbReference type="PROSITE" id="PS50160"/>
    </source>
</evidence>
<dbReference type="PANTHER" id="PTHR42705">
    <property type="entry name" value="BIFUNCTIONAL NON-HOMOLOGOUS END JOINING PROTEIN LIGD"/>
    <property type="match status" value="1"/>
</dbReference>
<name>A0A6N8KT08_9SPHI</name>
<evidence type="ECO:0000256" key="16">
    <source>
        <dbReference type="ARBA" id="ARBA00023204"/>
    </source>
</evidence>
<keyword evidence="24" id="KW-1185">Reference proteome</keyword>
<comment type="caution">
    <text evidence="23">The sequence shown here is derived from an EMBL/GenBank/DDBJ whole genome shotgun (WGS) entry which is preliminary data.</text>
</comment>
<evidence type="ECO:0000256" key="9">
    <source>
        <dbReference type="ARBA" id="ARBA00022763"/>
    </source>
</evidence>
<dbReference type="Gene3D" id="2.40.50.140">
    <property type="entry name" value="Nucleic acid-binding proteins"/>
    <property type="match status" value="1"/>
</dbReference>
<evidence type="ECO:0000256" key="5">
    <source>
        <dbReference type="ARBA" id="ARBA00022695"/>
    </source>
</evidence>
<accession>A0A6N8KT08</accession>
<evidence type="ECO:0000256" key="8">
    <source>
        <dbReference type="ARBA" id="ARBA00022741"/>
    </source>
</evidence>
<gene>
    <name evidence="23" type="primary">ligD</name>
    <name evidence="23" type="ORF">GQF63_00875</name>
</gene>
<dbReference type="GO" id="GO:0003887">
    <property type="term" value="F:DNA-directed DNA polymerase activity"/>
    <property type="evidence" value="ECO:0007669"/>
    <property type="project" value="UniProtKB-KW"/>
</dbReference>
<dbReference type="InterPro" id="IPR012340">
    <property type="entry name" value="NA-bd_OB-fold"/>
</dbReference>
<dbReference type="PANTHER" id="PTHR42705:SF2">
    <property type="entry name" value="BIFUNCTIONAL NON-HOMOLOGOUS END JOINING PROTEIN LIGD"/>
    <property type="match status" value="1"/>
</dbReference>
<evidence type="ECO:0000256" key="19">
    <source>
        <dbReference type="ARBA" id="ARBA00029943"/>
    </source>
</evidence>
<proteinExistence type="predicted"/>
<dbReference type="Gene3D" id="3.90.920.10">
    <property type="entry name" value="DNA primase, PRIM domain"/>
    <property type="match status" value="1"/>
</dbReference>
<comment type="catalytic activity">
    <reaction evidence="20">
        <text>ATP + (deoxyribonucleotide)n-3'-hydroxyl + 5'-phospho-(deoxyribonucleotide)m = (deoxyribonucleotide)n+m + AMP + diphosphate.</text>
        <dbReference type="EC" id="6.5.1.1"/>
    </reaction>
</comment>
<dbReference type="InterPro" id="IPR014145">
    <property type="entry name" value="LigD_pol_dom"/>
</dbReference>
<keyword evidence="3 23" id="KW-0436">Ligase</keyword>
<protein>
    <recommendedName>
        <fullName evidence="2">DNA ligase (ATP)</fullName>
        <ecNumber evidence="2">6.5.1.1</ecNumber>
    </recommendedName>
    <alternativeName>
        <fullName evidence="19">NHEJ DNA polymerase</fullName>
    </alternativeName>
</protein>
<evidence type="ECO:0000256" key="11">
    <source>
        <dbReference type="ARBA" id="ARBA00022839"/>
    </source>
</evidence>
<evidence type="ECO:0000256" key="20">
    <source>
        <dbReference type="ARBA" id="ARBA00034003"/>
    </source>
</evidence>
<feature type="domain" description="ATP-dependent DNA ligase family profile" evidence="22">
    <location>
        <begin position="308"/>
        <end position="392"/>
    </location>
</feature>
<keyword evidence="15" id="KW-0233">DNA recombination</keyword>
<keyword evidence="18" id="KW-0511">Multifunctional enzyme</keyword>
<evidence type="ECO:0000256" key="3">
    <source>
        <dbReference type="ARBA" id="ARBA00022598"/>
    </source>
</evidence>
<evidence type="ECO:0000256" key="15">
    <source>
        <dbReference type="ARBA" id="ARBA00023172"/>
    </source>
</evidence>
<keyword evidence="6" id="KW-0540">Nuclease</keyword>
<dbReference type="Pfam" id="PF21686">
    <property type="entry name" value="LigD_Prim-Pol"/>
    <property type="match status" value="1"/>
</dbReference>
<feature type="region of interest" description="Disordered" evidence="21">
    <location>
        <begin position="1"/>
        <end position="27"/>
    </location>
</feature>
<dbReference type="GO" id="GO:0005524">
    <property type="term" value="F:ATP binding"/>
    <property type="evidence" value="ECO:0007669"/>
    <property type="project" value="UniProtKB-KW"/>
</dbReference>
<dbReference type="RefSeq" id="WP_160367208.1">
    <property type="nucleotide sequence ID" value="NZ_WSQA01000001.1"/>
</dbReference>
<feature type="compositionally biased region" description="Basic and acidic residues" evidence="21">
    <location>
        <begin position="9"/>
        <end position="27"/>
    </location>
</feature>
<keyword evidence="13" id="KW-0239">DNA-directed DNA polymerase</keyword>
<dbReference type="Gene3D" id="3.30.1490.70">
    <property type="match status" value="1"/>
</dbReference>
<evidence type="ECO:0000313" key="24">
    <source>
        <dbReference type="Proteomes" id="UP000435036"/>
    </source>
</evidence>
<evidence type="ECO:0000256" key="10">
    <source>
        <dbReference type="ARBA" id="ARBA00022801"/>
    </source>
</evidence>
<dbReference type="InterPro" id="IPR014143">
    <property type="entry name" value="NHEJ_ligase_prk"/>
</dbReference>
<dbReference type="OrthoDB" id="9802472at2"/>
<evidence type="ECO:0000256" key="14">
    <source>
        <dbReference type="ARBA" id="ARBA00023125"/>
    </source>
</evidence>
<comment type="cofactor">
    <cofactor evidence="1">
        <name>Mn(2+)</name>
        <dbReference type="ChEBI" id="CHEBI:29035"/>
    </cofactor>
</comment>
<dbReference type="GO" id="GO:0004527">
    <property type="term" value="F:exonuclease activity"/>
    <property type="evidence" value="ECO:0007669"/>
    <property type="project" value="UniProtKB-KW"/>
</dbReference>
<dbReference type="Pfam" id="PF01068">
    <property type="entry name" value="DNA_ligase_A_M"/>
    <property type="match status" value="1"/>
</dbReference>
<dbReference type="Pfam" id="PF04679">
    <property type="entry name" value="DNA_ligase_A_C"/>
    <property type="match status" value="1"/>
</dbReference>
<dbReference type="InterPro" id="IPR012310">
    <property type="entry name" value="DNA_ligase_ATP-dep_cent"/>
</dbReference>
<dbReference type="Gene3D" id="3.30.470.30">
    <property type="entry name" value="DNA ligase/mRNA capping enzyme"/>
    <property type="match status" value="1"/>
</dbReference>
<evidence type="ECO:0000256" key="12">
    <source>
        <dbReference type="ARBA" id="ARBA00022840"/>
    </source>
</evidence>
<dbReference type="SUPFAM" id="SSF50249">
    <property type="entry name" value="Nucleic acid-binding proteins"/>
    <property type="match status" value="1"/>
</dbReference>
<dbReference type="InterPro" id="IPR052171">
    <property type="entry name" value="NHEJ_LigD"/>
</dbReference>
<dbReference type="NCBIfam" id="TIGR02777">
    <property type="entry name" value="LigD_PE_dom"/>
    <property type="match status" value="1"/>
</dbReference>
<organism evidence="23 24">
    <name type="scientific">Sphingobacterium humi</name>
    <dbReference type="NCBI Taxonomy" id="1796905"/>
    <lineage>
        <taxon>Bacteria</taxon>
        <taxon>Pseudomonadati</taxon>
        <taxon>Bacteroidota</taxon>
        <taxon>Sphingobacteriia</taxon>
        <taxon>Sphingobacteriales</taxon>
        <taxon>Sphingobacteriaceae</taxon>
        <taxon>Sphingobacterium</taxon>
    </lineage>
</organism>
<evidence type="ECO:0000256" key="7">
    <source>
        <dbReference type="ARBA" id="ARBA00022723"/>
    </source>
</evidence>
<keyword evidence="5" id="KW-0548">Nucleotidyltransferase</keyword>
<keyword evidence="9" id="KW-0227">DNA damage</keyword>
<sequence length="820" mass="93774">MANLTTYNKKRDFSQTSEPKAEKATGDKQGYRFVVQRHHASRLHYDFRLEIDGALKSWAVPKGPSLNPKDRRLAVQVEDHPLSYGTFEGTIPKGSYGAGTVSIFDAGTFTPLEVANDKEFLSSWKKGSIKFSLKGKVLKGEFALVRMQGDTDENWLLIKHKDKYATDKAFDAEDLVSKQIKEAGKSYKEAAKEKKSTKKSKQPTAMLVPKPMLAKLSTAVPDAEDWLYERKIDGFRAIARIANKEANLLSRNGLKLDKKFPSLIEELRKMEQPCMLDGEIVIEDKEGKSYFQLLQSGEPIPKNLILRYYVFDILSLDGHDLQAFPLTERKELLHMLLKRYKLANILELEPLSKDKDSILNYAKEQHWEGIVAKRKDSSYQADKRTGSWLKIKLNNAQEAIICGFTKPQNSRSYFGALVLGLWKDGKLSYIGNCGTGFTEQSLAELYQQFKPLIQAKKPFPAAEKLPKEADVTWLKPELVCEVYYYEWTADKKLRHPVYKGLRSDKAADEIEPEYLPPVEMEKEREVKFGKKTVQLTNLTKIYWPQEEIRKGELLAYYEEIGPYILPYLKDKPISMHRFPNGIEGQSFFQKDVEPEKLPSWLKTTEVYSESTDKMIDYLLCNDLASLLYIVNLGSIEINPWLSTYKSPEKPDFAVLDLDPNGANWKDVIAVAQTAKQLLDKAKAPAYLKTSGSTGLHIQMYVGAKYDYDIVRDFVQFLAELIHQQHPETTSLVRDPKKRKGLIYLDYLQNKRGQTIVAPYSVRPKPMATVSAPLAWEELNDELSIQDFTIFNMLDRTAQQEDPWSAIWKSKVDIKKALAQF</sequence>
<dbReference type="AlphaFoldDB" id="A0A6N8KT08"/>
<dbReference type="EMBL" id="WSQA01000001">
    <property type="protein sequence ID" value="MVZ60563.1"/>
    <property type="molecule type" value="Genomic_DNA"/>
</dbReference>
<evidence type="ECO:0000313" key="23">
    <source>
        <dbReference type="EMBL" id="MVZ60563.1"/>
    </source>
</evidence>
<keyword evidence="8" id="KW-0547">Nucleotide-binding</keyword>
<keyword evidence="17" id="KW-0464">Manganese</keyword>
<evidence type="ECO:0000256" key="1">
    <source>
        <dbReference type="ARBA" id="ARBA00001936"/>
    </source>
</evidence>
<keyword evidence="10" id="KW-0378">Hydrolase</keyword>
<dbReference type="Pfam" id="PF13298">
    <property type="entry name" value="LigD_N"/>
    <property type="match status" value="1"/>
</dbReference>
<keyword evidence="12" id="KW-0067">ATP-binding</keyword>
<evidence type="ECO:0000256" key="18">
    <source>
        <dbReference type="ARBA" id="ARBA00023268"/>
    </source>
</evidence>
<dbReference type="CDD" id="cd04865">
    <property type="entry name" value="LigD_Pol_like_2"/>
    <property type="match status" value="1"/>
</dbReference>
<dbReference type="CDD" id="cd07971">
    <property type="entry name" value="OBF_DNA_ligase_LigD"/>
    <property type="match status" value="1"/>
</dbReference>
<dbReference type="GO" id="GO:0006281">
    <property type="term" value="P:DNA repair"/>
    <property type="evidence" value="ECO:0007669"/>
    <property type="project" value="UniProtKB-KW"/>
</dbReference>
<dbReference type="NCBIfam" id="TIGR02778">
    <property type="entry name" value="ligD_pol"/>
    <property type="match status" value="1"/>
</dbReference>
<dbReference type="EC" id="6.5.1.1" evidence="2"/>
<dbReference type="NCBIfam" id="TIGR02779">
    <property type="entry name" value="NHEJ_ligase_lig"/>
    <property type="match status" value="1"/>
</dbReference>
<dbReference type="GO" id="GO:0006310">
    <property type="term" value="P:DNA recombination"/>
    <property type="evidence" value="ECO:0007669"/>
    <property type="project" value="UniProtKB-KW"/>
</dbReference>
<reference evidence="23 24" key="1">
    <citation type="submission" date="2019-12" db="EMBL/GenBank/DDBJ databases">
        <authorList>
            <person name="Dong K."/>
        </authorList>
    </citation>
    <scope>NUCLEOTIDE SEQUENCE [LARGE SCALE GENOMIC DNA]</scope>
    <source>
        <strain evidence="23 24">JCM 31225</strain>
    </source>
</reference>
<keyword evidence="16" id="KW-0234">DNA repair</keyword>
<keyword evidence="11" id="KW-0269">Exonuclease</keyword>
<dbReference type="PROSITE" id="PS50160">
    <property type="entry name" value="DNA_LIGASE_A3"/>
    <property type="match status" value="1"/>
</dbReference>
<dbReference type="GO" id="GO:0003910">
    <property type="term" value="F:DNA ligase (ATP) activity"/>
    <property type="evidence" value="ECO:0007669"/>
    <property type="project" value="UniProtKB-EC"/>
</dbReference>
<dbReference type="GO" id="GO:0003677">
    <property type="term" value="F:DNA binding"/>
    <property type="evidence" value="ECO:0007669"/>
    <property type="project" value="UniProtKB-KW"/>
</dbReference>
<dbReference type="InterPro" id="IPR014144">
    <property type="entry name" value="LigD_PE_domain"/>
</dbReference>
<evidence type="ECO:0000256" key="4">
    <source>
        <dbReference type="ARBA" id="ARBA00022679"/>
    </source>
</evidence>
<evidence type="ECO:0000256" key="13">
    <source>
        <dbReference type="ARBA" id="ARBA00022932"/>
    </source>
</evidence>
<keyword evidence="14" id="KW-0238">DNA-binding</keyword>
<dbReference type="PROSITE" id="PS00333">
    <property type="entry name" value="DNA_LIGASE_A2"/>
    <property type="match status" value="1"/>
</dbReference>
<evidence type="ECO:0000256" key="6">
    <source>
        <dbReference type="ARBA" id="ARBA00022722"/>
    </source>
</evidence>
<keyword evidence="7" id="KW-0479">Metal-binding</keyword>